<protein>
    <submittedName>
        <fullName evidence="2">Uncharacterized protein</fullName>
    </submittedName>
</protein>
<organism evidence="2 3">
    <name type="scientific">Rhynchosporium agropyri</name>
    <dbReference type="NCBI Taxonomy" id="914238"/>
    <lineage>
        <taxon>Eukaryota</taxon>
        <taxon>Fungi</taxon>
        <taxon>Dikarya</taxon>
        <taxon>Ascomycota</taxon>
        <taxon>Pezizomycotina</taxon>
        <taxon>Leotiomycetes</taxon>
        <taxon>Helotiales</taxon>
        <taxon>Ploettnerulaceae</taxon>
        <taxon>Rhynchosporium</taxon>
    </lineage>
</organism>
<reference evidence="3" key="1">
    <citation type="submission" date="2016-03" db="EMBL/GenBank/DDBJ databases">
        <authorList>
            <person name="Guldener U."/>
        </authorList>
    </citation>
    <scope>NUCLEOTIDE SEQUENCE [LARGE SCALE GENOMIC DNA]</scope>
    <source>
        <strain evidence="3">04CH-RAC-A.6.1</strain>
    </source>
</reference>
<accession>A0A1E1LU41</accession>
<gene>
    <name evidence="2" type="ORF">RAG0_16931</name>
</gene>
<name>A0A1E1LU41_9HELO</name>
<evidence type="ECO:0000313" key="2">
    <source>
        <dbReference type="EMBL" id="CZT13419.1"/>
    </source>
</evidence>
<evidence type="ECO:0000256" key="1">
    <source>
        <dbReference type="SAM" id="MobiDB-lite"/>
    </source>
</evidence>
<dbReference type="EMBL" id="FJUX01000190">
    <property type="protein sequence ID" value="CZT13419.1"/>
    <property type="molecule type" value="Genomic_DNA"/>
</dbReference>
<dbReference type="Proteomes" id="UP000178912">
    <property type="component" value="Unassembled WGS sequence"/>
</dbReference>
<keyword evidence="3" id="KW-1185">Reference proteome</keyword>
<dbReference type="AlphaFoldDB" id="A0A1E1LU41"/>
<evidence type="ECO:0000313" key="3">
    <source>
        <dbReference type="Proteomes" id="UP000178912"/>
    </source>
</evidence>
<feature type="region of interest" description="Disordered" evidence="1">
    <location>
        <begin position="54"/>
        <end position="83"/>
    </location>
</feature>
<sequence>MAGHHLEPVGCWSSDSIFAVDDALDRKMHRPMETFTTPSFLKVTMRVKIQAPRSDTVVKFPNGRAAGRPITPPQPPTDHFNQN</sequence>
<proteinExistence type="predicted"/>